<reference evidence="1 2" key="1">
    <citation type="submission" date="2018-09" db="EMBL/GenBank/DDBJ databases">
        <title>whole genome sequence of T. equiperdum IVM-t1 strain.</title>
        <authorList>
            <person name="Suganuma K."/>
        </authorList>
    </citation>
    <scope>NUCLEOTIDE SEQUENCE [LARGE SCALE GENOMIC DNA]</scope>
    <source>
        <strain evidence="1 2">IVM-t1</strain>
    </source>
</reference>
<dbReference type="AlphaFoldDB" id="A0A3L6KYJ9"/>
<comment type="caution">
    <text evidence="1">The sequence shown here is derived from an EMBL/GenBank/DDBJ whole genome shotgun (WGS) entry which is preliminary data.</text>
</comment>
<evidence type="ECO:0000313" key="1">
    <source>
        <dbReference type="EMBL" id="RHW67340.1"/>
    </source>
</evidence>
<organism evidence="1 2">
    <name type="scientific">Trypanosoma brucei equiperdum</name>
    <dbReference type="NCBI Taxonomy" id="630700"/>
    <lineage>
        <taxon>Eukaryota</taxon>
        <taxon>Discoba</taxon>
        <taxon>Euglenozoa</taxon>
        <taxon>Kinetoplastea</taxon>
        <taxon>Metakinetoplastina</taxon>
        <taxon>Trypanosomatida</taxon>
        <taxon>Trypanosomatidae</taxon>
        <taxon>Trypanosoma</taxon>
    </lineage>
</organism>
<evidence type="ECO:0000313" key="2">
    <source>
        <dbReference type="Proteomes" id="UP000266743"/>
    </source>
</evidence>
<sequence>MWRTAVFCTIRTGALLVSRKHLRLRCNSCTRLLPAAHFSKTTAPAQSLVCIDCKRLCILCGVHRTLDNFSGADAELCDNCLAKKHVARENVYFRYPVLKYRACPFSVEAMREEIRREGTSIDEEERMDDM</sequence>
<proteinExistence type="predicted"/>
<protein>
    <submittedName>
        <fullName evidence="1">Uncharacterized protein</fullName>
    </submittedName>
</protein>
<accession>A0A3L6KYJ9</accession>
<name>A0A3L6KYJ9_9TRYP</name>
<dbReference type="Proteomes" id="UP000266743">
    <property type="component" value="Unassembled WGS sequence"/>
</dbReference>
<gene>
    <name evidence="1" type="ORF">DPX39_000022200</name>
</gene>
<dbReference type="EMBL" id="QSBY01000014">
    <property type="protein sequence ID" value="RHW67340.1"/>
    <property type="molecule type" value="Genomic_DNA"/>
</dbReference>